<organism evidence="7 8">
    <name type="scientific">Candidatus Uhrbacteria bacterium RIFCSPLOWO2_02_FULL_48_18</name>
    <dbReference type="NCBI Taxonomy" id="1802408"/>
    <lineage>
        <taxon>Bacteria</taxon>
        <taxon>Candidatus Uhriibacteriota</taxon>
    </lineage>
</organism>
<evidence type="ECO:0000256" key="2">
    <source>
        <dbReference type="ARBA" id="ARBA00022692"/>
    </source>
</evidence>
<comment type="caution">
    <text evidence="7">The sequence shown here is derived from an EMBL/GenBank/DDBJ whole genome shotgun (WGS) entry which is preliminary data.</text>
</comment>
<dbReference type="InterPro" id="IPR051533">
    <property type="entry name" value="WaaL-like"/>
</dbReference>
<sequence>MMLLVIALLTIFTFLTWRNLETGILLLCALLPSYLIRFSIMGVPTTFLEIMALIVIGVWGVRRCITLRTGGSRPAPTQNDRILNMAIILLVIAATIGIFISPDKLAAVGVWKAFYLEPVLMFFVIRDVMGTHKGHPYEYASKIFRALGVNALLVSLFGLVQYFFSIGIPTPWDLERRITSIFDYPNALVLFLEPIIVISWFEIKKVIPVMGGVPRPRLTTLLFWITVSILATINVFLAQSEAGIAALIVTALCILVASKRTRKYALASIVIISALVFAIPTSRTYLVEKLTFQDSSEQVRLSQWKETIELLKDHSIMGVGLSGYPIALKPYHHDLQYEIFQYPHNIVLNIWVELGLLGLVAVGLLAFRLGYIAYMWAGHDPPLQIRMQHIMFCAIFFEIILHGLVDVPYFKNDLAMMVWVLIACMMVMNRGSIYEQKNQG</sequence>
<reference evidence="7 8" key="1">
    <citation type="journal article" date="2016" name="Nat. Commun.">
        <title>Thousands of microbial genomes shed light on interconnected biogeochemical processes in an aquifer system.</title>
        <authorList>
            <person name="Anantharaman K."/>
            <person name="Brown C.T."/>
            <person name="Hug L.A."/>
            <person name="Sharon I."/>
            <person name="Castelle C.J."/>
            <person name="Probst A.J."/>
            <person name="Thomas B.C."/>
            <person name="Singh A."/>
            <person name="Wilkins M.J."/>
            <person name="Karaoz U."/>
            <person name="Brodie E.L."/>
            <person name="Williams K.H."/>
            <person name="Hubbard S.S."/>
            <person name="Banfield J.F."/>
        </authorList>
    </citation>
    <scope>NUCLEOTIDE SEQUENCE [LARGE SCALE GENOMIC DNA]</scope>
</reference>
<feature type="transmembrane region" description="Helical" evidence="5">
    <location>
        <begin position="242"/>
        <end position="258"/>
    </location>
</feature>
<feature type="transmembrane region" description="Helical" evidence="5">
    <location>
        <begin position="146"/>
        <end position="164"/>
    </location>
</feature>
<feature type="transmembrane region" description="Helical" evidence="5">
    <location>
        <begin position="184"/>
        <end position="203"/>
    </location>
</feature>
<dbReference type="InterPro" id="IPR007016">
    <property type="entry name" value="O-antigen_ligase-rel_domated"/>
</dbReference>
<comment type="subcellular location">
    <subcellularLocation>
        <location evidence="1">Membrane</location>
        <topology evidence="1">Multi-pass membrane protein</topology>
    </subcellularLocation>
</comment>
<dbReference type="PANTHER" id="PTHR37422">
    <property type="entry name" value="TEICHURONIC ACID BIOSYNTHESIS PROTEIN TUAE"/>
    <property type="match status" value="1"/>
</dbReference>
<feature type="transmembrane region" description="Helical" evidence="5">
    <location>
        <begin position="82"/>
        <end position="100"/>
    </location>
</feature>
<accession>A0A1F7V8C9</accession>
<feature type="transmembrane region" description="Helical" evidence="5">
    <location>
        <begin position="416"/>
        <end position="433"/>
    </location>
</feature>
<feature type="transmembrane region" description="Helical" evidence="5">
    <location>
        <begin position="34"/>
        <end position="61"/>
    </location>
</feature>
<keyword evidence="2 5" id="KW-0812">Transmembrane</keyword>
<evidence type="ECO:0000259" key="6">
    <source>
        <dbReference type="Pfam" id="PF04932"/>
    </source>
</evidence>
<proteinExistence type="predicted"/>
<name>A0A1F7V8C9_9BACT</name>
<dbReference type="Proteomes" id="UP000176593">
    <property type="component" value="Unassembled WGS sequence"/>
</dbReference>
<evidence type="ECO:0000313" key="8">
    <source>
        <dbReference type="Proteomes" id="UP000176593"/>
    </source>
</evidence>
<feature type="transmembrane region" description="Helical" evidence="5">
    <location>
        <begin position="215"/>
        <end position="236"/>
    </location>
</feature>
<feature type="transmembrane region" description="Helical" evidence="5">
    <location>
        <begin position="265"/>
        <end position="286"/>
    </location>
</feature>
<evidence type="ECO:0000313" key="7">
    <source>
        <dbReference type="EMBL" id="OGL86328.1"/>
    </source>
</evidence>
<gene>
    <name evidence="7" type="ORF">A3I41_02090</name>
</gene>
<evidence type="ECO:0000256" key="3">
    <source>
        <dbReference type="ARBA" id="ARBA00022989"/>
    </source>
</evidence>
<dbReference type="AlphaFoldDB" id="A0A1F7V8C9"/>
<feature type="transmembrane region" description="Helical" evidence="5">
    <location>
        <begin position="354"/>
        <end position="377"/>
    </location>
</feature>
<keyword evidence="4 5" id="KW-0472">Membrane</keyword>
<feature type="transmembrane region" description="Helical" evidence="5">
    <location>
        <begin position="106"/>
        <end position="125"/>
    </location>
</feature>
<dbReference type="Pfam" id="PF04932">
    <property type="entry name" value="Wzy_C"/>
    <property type="match status" value="1"/>
</dbReference>
<keyword evidence="3 5" id="KW-1133">Transmembrane helix</keyword>
<dbReference type="PANTHER" id="PTHR37422:SF13">
    <property type="entry name" value="LIPOPOLYSACCHARIDE BIOSYNTHESIS PROTEIN PA4999-RELATED"/>
    <property type="match status" value="1"/>
</dbReference>
<protein>
    <recommendedName>
        <fullName evidence="6">O-antigen ligase-related domain-containing protein</fullName>
    </recommendedName>
</protein>
<evidence type="ECO:0000256" key="4">
    <source>
        <dbReference type="ARBA" id="ARBA00023136"/>
    </source>
</evidence>
<evidence type="ECO:0000256" key="5">
    <source>
        <dbReference type="SAM" id="Phobius"/>
    </source>
</evidence>
<evidence type="ECO:0000256" key="1">
    <source>
        <dbReference type="ARBA" id="ARBA00004141"/>
    </source>
</evidence>
<feature type="domain" description="O-antigen ligase-related" evidence="6">
    <location>
        <begin position="227"/>
        <end position="361"/>
    </location>
</feature>
<dbReference type="EMBL" id="MGEQ01000010">
    <property type="protein sequence ID" value="OGL86328.1"/>
    <property type="molecule type" value="Genomic_DNA"/>
</dbReference>
<feature type="transmembrane region" description="Helical" evidence="5">
    <location>
        <begin position="389"/>
        <end position="410"/>
    </location>
</feature>
<dbReference type="GO" id="GO:0016020">
    <property type="term" value="C:membrane"/>
    <property type="evidence" value="ECO:0007669"/>
    <property type="project" value="UniProtKB-SubCell"/>
</dbReference>